<evidence type="ECO:0000256" key="1">
    <source>
        <dbReference type="ARBA" id="ARBA00000900"/>
    </source>
</evidence>
<keyword evidence="5 8" id="KW-0863">Zinc-finger</keyword>
<dbReference type="PROSITE" id="PS50089">
    <property type="entry name" value="ZF_RING_2"/>
    <property type="match status" value="1"/>
</dbReference>
<dbReference type="STRING" id="429701.A0A2G9G247"/>
<evidence type="ECO:0000259" key="10">
    <source>
        <dbReference type="PROSITE" id="PS50089"/>
    </source>
</evidence>
<evidence type="ECO:0000256" key="3">
    <source>
        <dbReference type="ARBA" id="ARBA00022679"/>
    </source>
</evidence>
<keyword evidence="12" id="KW-1185">Reference proteome</keyword>
<evidence type="ECO:0000256" key="9">
    <source>
        <dbReference type="SAM" id="MobiDB-lite"/>
    </source>
</evidence>
<evidence type="ECO:0000313" key="12">
    <source>
        <dbReference type="Proteomes" id="UP000231279"/>
    </source>
</evidence>
<evidence type="ECO:0000256" key="7">
    <source>
        <dbReference type="ARBA" id="ARBA00022833"/>
    </source>
</evidence>
<feature type="region of interest" description="Disordered" evidence="9">
    <location>
        <begin position="290"/>
        <end position="326"/>
    </location>
</feature>
<gene>
    <name evidence="11" type="ORF">CDL12_28121</name>
</gene>
<dbReference type="InterPro" id="IPR013083">
    <property type="entry name" value="Znf_RING/FYVE/PHD"/>
</dbReference>
<dbReference type="EMBL" id="NKXS01007619">
    <property type="protein sequence ID" value="PIM99388.1"/>
    <property type="molecule type" value="Genomic_DNA"/>
</dbReference>
<evidence type="ECO:0000256" key="2">
    <source>
        <dbReference type="ARBA" id="ARBA00012483"/>
    </source>
</evidence>
<dbReference type="InterPro" id="IPR001841">
    <property type="entry name" value="Znf_RING"/>
</dbReference>
<evidence type="ECO:0000256" key="6">
    <source>
        <dbReference type="ARBA" id="ARBA00022786"/>
    </source>
</evidence>
<feature type="domain" description="RING-type" evidence="10">
    <location>
        <begin position="237"/>
        <end position="278"/>
    </location>
</feature>
<keyword evidence="7" id="KW-0862">Zinc</keyword>
<reference evidence="12" key="1">
    <citation type="journal article" date="2018" name="Gigascience">
        <title>Genome assembly of the Pink Ipe (Handroanthus impetiginosus, Bignoniaceae), a highly valued, ecologically keystone Neotropical timber forest tree.</title>
        <authorList>
            <person name="Silva-Junior O.B."/>
            <person name="Grattapaglia D."/>
            <person name="Novaes E."/>
            <person name="Collevatti R.G."/>
        </authorList>
    </citation>
    <scope>NUCLEOTIDE SEQUENCE [LARGE SCALE GENOMIC DNA]</scope>
    <source>
        <strain evidence="12">cv. UFG-1</strain>
    </source>
</reference>
<dbReference type="GO" id="GO:0061630">
    <property type="term" value="F:ubiquitin protein ligase activity"/>
    <property type="evidence" value="ECO:0007669"/>
    <property type="project" value="UniProtKB-EC"/>
</dbReference>
<feature type="compositionally biased region" description="Polar residues" evidence="9">
    <location>
        <begin position="126"/>
        <end position="138"/>
    </location>
</feature>
<proteinExistence type="predicted"/>
<feature type="compositionally biased region" description="Polar residues" evidence="9">
    <location>
        <begin position="317"/>
        <end position="326"/>
    </location>
</feature>
<dbReference type="Gene3D" id="3.30.40.10">
    <property type="entry name" value="Zinc/RING finger domain, C3HC4 (zinc finger)"/>
    <property type="match status" value="1"/>
</dbReference>
<dbReference type="Pfam" id="PF13639">
    <property type="entry name" value="zf-RING_2"/>
    <property type="match status" value="1"/>
</dbReference>
<keyword evidence="6" id="KW-0833">Ubl conjugation pathway</keyword>
<keyword evidence="3" id="KW-0808">Transferase</keyword>
<dbReference type="FunFam" id="3.30.40.10:FF:000022">
    <property type="entry name" value="E3 ubiquitin-protein ligase RING1-like"/>
    <property type="match status" value="1"/>
</dbReference>
<accession>A0A2G9G247</accession>
<comment type="catalytic activity">
    <reaction evidence="1">
        <text>S-ubiquitinyl-[E2 ubiquitin-conjugating enzyme]-L-cysteine + [acceptor protein]-L-lysine = [E2 ubiquitin-conjugating enzyme]-L-cysteine + N(6)-ubiquitinyl-[acceptor protein]-L-lysine.</text>
        <dbReference type="EC" id="2.3.2.27"/>
    </reaction>
</comment>
<dbReference type="PANTHER" id="PTHR15710:SF108">
    <property type="entry name" value="OS03G0286100 PROTEIN"/>
    <property type="match status" value="1"/>
</dbReference>
<dbReference type="Proteomes" id="UP000231279">
    <property type="component" value="Unassembled WGS sequence"/>
</dbReference>
<dbReference type="PANTHER" id="PTHR15710">
    <property type="entry name" value="E3 UBIQUITIN-PROTEIN LIGASE PRAJA"/>
    <property type="match status" value="1"/>
</dbReference>
<dbReference type="SMART" id="SM00184">
    <property type="entry name" value="RING"/>
    <property type="match status" value="1"/>
</dbReference>
<feature type="region of interest" description="Disordered" evidence="9">
    <location>
        <begin position="126"/>
        <end position="147"/>
    </location>
</feature>
<organism evidence="11 12">
    <name type="scientific">Handroanthus impetiginosus</name>
    <dbReference type="NCBI Taxonomy" id="429701"/>
    <lineage>
        <taxon>Eukaryota</taxon>
        <taxon>Viridiplantae</taxon>
        <taxon>Streptophyta</taxon>
        <taxon>Embryophyta</taxon>
        <taxon>Tracheophyta</taxon>
        <taxon>Spermatophyta</taxon>
        <taxon>Magnoliopsida</taxon>
        <taxon>eudicotyledons</taxon>
        <taxon>Gunneridae</taxon>
        <taxon>Pentapetalae</taxon>
        <taxon>asterids</taxon>
        <taxon>lamiids</taxon>
        <taxon>Lamiales</taxon>
        <taxon>Bignoniaceae</taxon>
        <taxon>Crescentiina</taxon>
        <taxon>Tabebuia alliance</taxon>
        <taxon>Handroanthus</taxon>
    </lineage>
</organism>
<sequence length="326" mass="36663">MNFVTDLFGTRENDVTEDPIWDLDSGQAEESGLEFGFGPGLGSRMGLRVVGLDSESDSDEFEVNSGFVNNDDDNYDGFGASNNNYHASENEREEFDWEEVSERIHIEERENLNSLINRIEEISVSSNISTSEGENSSLGDDEGAEEEHNLEWEVLLAVNNLERALEEENNNSGSEGPRTNLHEDYILAMEYDALFGQLVEDETALKGSPPAAKSVVENLPWMVFTKEDVGENNNSICAVCKDEFTGGEKLTRMPCCHLYHGDCILPWLSMRNTCPLCRYELPTDDADYERRRNERVGNGMTTRMADDRQSRTRVKTNSRSSSPPDP</sequence>
<protein>
    <recommendedName>
        <fullName evidence="2">RING-type E3 ubiquitin transferase</fullName>
        <ecNumber evidence="2">2.3.2.27</ecNumber>
    </recommendedName>
</protein>
<evidence type="ECO:0000313" key="11">
    <source>
        <dbReference type="EMBL" id="PIM99388.1"/>
    </source>
</evidence>
<dbReference type="GO" id="GO:0005737">
    <property type="term" value="C:cytoplasm"/>
    <property type="evidence" value="ECO:0007669"/>
    <property type="project" value="TreeGrafter"/>
</dbReference>
<evidence type="ECO:0000256" key="5">
    <source>
        <dbReference type="ARBA" id="ARBA00022771"/>
    </source>
</evidence>
<comment type="caution">
    <text evidence="11">The sequence shown here is derived from an EMBL/GenBank/DDBJ whole genome shotgun (WGS) entry which is preliminary data.</text>
</comment>
<dbReference type="EC" id="2.3.2.27" evidence="2"/>
<keyword evidence="4" id="KW-0479">Metal-binding</keyword>
<evidence type="ECO:0000256" key="8">
    <source>
        <dbReference type="PROSITE-ProRule" id="PRU00175"/>
    </source>
</evidence>
<dbReference type="SUPFAM" id="SSF57850">
    <property type="entry name" value="RING/U-box"/>
    <property type="match status" value="1"/>
</dbReference>
<name>A0A2G9G247_9LAMI</name>
<dbReference type="GO" id="GO:0016567">
    <property type="term" value="P:protein ubiquitination"/>
    <property type="evidence" value="ECO:0007669"/>
    <property type="project" value="TreeGrafter"/>
</dbReference>
<dbReference type="AlphaFoldDB" id="A0A2G9G247"/>
<dbReference type="OrthoDB" id="891187at2759"/>
<evidence type="ECO:0000256" key="4">
    <source>
        <dbReference type="ARBA" id="ARBA00022723"/>
    </source>
</evidence>
<dbReference type="GO" id="GO:0008270">
    <property type="term" value="F:zinc ion binding"/>
    <property type="evidence" value="ECO:0007669"/>
    <property type="project" value="UniProtKB-KW"/>
</dbReference>